<keyword evidence="3" id="KW-1185">Reference proteome</keyword>
<reference evidence="3" key="1">
    <citation type="journal article" date="2019" name="Int. J. Syst. Evol. Microbiol.">
        <title>The Global Catalogue of Microorganisms (GCM) 10K type strain sequencing project: providing services to taxonomists for standard genome sequencing and annotation.</title>
        <authorList>
            <consortium name="The Broad Institute Genomics Platform"/>
            <consortium name="The Broad Institute Genome Sequencing Center for Infectious Disease"/>
            <person name="Wu L."/>
            <person name="Ma J."/>
        </authorList>
    </citation>
    <scope>NUCLEOTIDE SEQUENCE [LARGE SCALE GENOMIC DNA]</scope>
    <source>
        <strain evidence="3">JCM 4253</strain>
    </source>
</reference>
<dbReference type="EMBL" id="BNBF01000004">
    <property type="protein sequence ID" value="GHG42969.1"/>
    <property type="molecule type" value="Genomic_DNA"/>
</dbReference>
<accession>A0A919C1Y0</accession>
<name>A0A919C1Y0_9ACTN</name>
<dbReference type="AlphaFoldDB" id="A0A919C1Y0"/>
<gene>
    <name evidence="2" type="ORF">GCM10018980_19450</name>
</gene>
<dbReference type="Proteomes" id="UP000619355">
    <property type="component" value="Unassembled WGS sequence"/>
</dbReference>
<evidence type="ECO:0000313" key="2">
    <source>
        <dbReference type="EMBL" id="GHG42969.1"/>
    </source>
</evidence>
<evidence type="ECO:0000256" key="1">
    <source>
        <dbReference type="SAM" id="MobiDB-lite"/>
    </source>
</evidence>
<proteinExistence type="predicted"/>
<evidence type="ECO:0000313" key="3">
    <source>
        <dbReference type="Proteomes" id="UP000619355"/>
    </source>
</evidence>
<comment type="caution">
    <text evidence="2">The sequence shown here is derived from an EMBL/GenBank/DDBJ whole genome shotgun (WGS) entry which is preliminary data.</text>
</comment>
<protein>
    <submittedName>
        <fullName evidence="2">Uncharacterized protein</fullName>
    </submittedName>
</protein>
<organism evidence="2 3">
    <name type="scientific">Streptomyces capoamus</name>
    <dbReference type="NCBI Taxonomy" id="68183"/>
    <lineage>
        <taxon>Bacteria</taxon>
        <taxon>Bacillati</taxon>
        <taxon>Actinomycetota</taxon>
        <taxon>Actinomycetes</taxon>
        <taxon>Kitasatosporales</taxon>
        <taxon>Streptomycetaceae</taxon>
        <taxon>Streptomyces</taxon>
    </lineage>
</organism>
<sequence length="108" mass="11432">MPKPARASAFPLLDLPQPLGATRTSGKLMRNGCANGHRVTPHKITTDVDARCCPVKPGDGTGLDCAPRHPPRVRAPNGRPGHGKGVPAPPCVRRLYEESEARLLAAAE</sequence>
<feature type="region of interest" description="Disordered" evidence="1">
    <location>
        <begin position="59"/>
        <end position="91"/>
    </location>
</feature>